<reference evidence="1" key="1">
    <citation type="submission" date="2021-01" db="EMBL/GenBank/DDBJ databases">
        <title>Whole genome shotgun sequence of Acrocarpospora phusangensis NBRC 108782.</title>
        <authorList>
            <person name="Komaki H."/>
            <person name="Tamura T."/>
        </authorList>
    </citation>
    <scope>NUCLEOTIDE SEQUENCE</scope>
    <source>
        <strain evidence="1">NBRC 108782</strain>
    </source>
</reference>
<dbReference type="Proteomes" id="UP000640052">
    <property type="component" value="Unassembled WGS sequence"/>
</dbReference>
<comment type="caution">
    <text evidence="1">The sequence shown here is derived from an EMBL/GenBank/DDBJ whole genome shotgun (WGS) entry which is preliminary data.</text>
</comment>
<proteinExistence type="predicted"/>
<accession>A0A919UL29</accession>
<dbReference type="EMBL" id="BOOA01000001">
    <property type="protein sequence ID" value="GIH21707.1"/>
    <property type="molecule type" value="Genomic_DNA"/>
</dbReference>
<keyword evidence="2" id="KW-1185">Reference proteome</keyword>
<organism evidence="1 2">
    <name type="scientific">Acrocarpospora phusangensis</name>
    <dbReference type="NCBI Taxonomy" id="1070424"/>
    <lineage>
        <taxon>Bacteria</taxon>
        <taxon>Bacillati</taxon>
        <taxon>Actinomycetota</taxon>
        <taxon>Actinomycetes</taxon>
        <taxon>Streptosporangiales</taxon>
        <taxon>Streptosporangiaceae</taxon>
        <taxon>Acrocarpospora</taxon>
    </lineage>
</organism>
<evidence type="ECO:0000313" key="1">
    <source>
        <dbReference type="EMBL" id="GIH21707.1"/>
    </source>
</evidence>
<sequence>MGLSEAEAEAAAQAPRLIAAVGDTGEEGLRLACVAGITAADAARRLAAVPADPEVVEALIDDPWSDIDGGDLIVGATDVPGGCVLTQPWGYALTLPAVTKALSAGTVCYSLFVNPKSGNQGQVTRDGVVVDSDTHPGGGDAGGHLSAEEILAVYLYQGQAVAYCCAGAGVRPEDARAIAGGPDVWLRL</sequence>
<gene>
    <name evidence="1" type="ORF">Aph01nite_00170</name>
</gene>
<name>A0A919UL29_9ACTN</name>
<dbReference type="AlphaFoldDB" id="A0A919UL29"/>
<protein>
    <submittedName>
        <fullName evidence="1">Uncharacterized protein</fullName>
    </submittedName>
</protein>
<evidence type="ECO:0000313" key="2">
    <source>
        <dbReference type="Proteomes" id="UP000640052"/>
    </source>
</evidence>